<keyword evidence="4" id="KW-1185">Reference proteome</keyword>
<sequence>MKKMNIEKILLLLIFTIVACDSSSKKKELTNKLVDRSIADMVSIKGGDFLMGDFGPLVGEKLPFSIQRDDKILHKVILSDFMISKYKVTNADYKIYLEVTGIAAPPVDSLAKDSPSLLSDNYSVTVTWQRAKDYCLWLGNKSGKKVDLPTEAQWEYAARSEGKYLPFATDNGKIERGKNYPTFDELDKYTDGLGLPIYPIGKYPPNPSGLYDMGLSGKEWTNDWYASDYYSHSPAKDPQGPAKGKKKVQRGAVGGDDQYALTMFRQSSPPNPKPEDDRYDYDTGVFRCVINK</sequence>
<gene>
    <name evidence="3" type="ORF">EV102420_09_02420</name>
</gene>
<accession>A0A090V4L4</accession>
<dbReference type="RefSeq" id="WP_042391131.1">
    <property type="nucleotide sequence ID" value="NZ_BBMZ01000009.1"/>
</dbReference>
<evidence type="ECO:0000313" key="4">
    <source>
        <dbReference type="Proteomes" id="UP000029462"/>
    </source>
</evidence>
<feature type="region of interest" description="Disordered" evidence="1">
    <location>
        <begin position="232"/>
        <end position="251"/>
    </location>
</feature>
<dbReference type="PANTHER" id="PTHR23150:SF19">
    <property type="entry name" value="FORMYLGLYCINE-GENERATING ENZYME"/>
    <property type="match status" value="1"/>
</dbReference>
<dbReference type="InterPro" id="IPR016187">
    <property type="entry name" value="CTDL_fold"/>
</dbReference>
<evidence type="ECO:0000256" key="1">
    <source>
        <dbReference type="SAM" id="MobiDB-lite"/>
    </source>
</evidence>
<dbReference type="Proteomes" id="UP000029462">
    <property type="component" value="Unassembled WGS sequence"/>
</dbReference>
<dbReference type="OrthoDB" id="9768004at2"/>
<dbReference type="Gene3D" id="3.90.1580.10">
    <property type="entry name" value="paralog of FGE (formylglycine-generating enzyme)"/>
    <property type="match status" value="1"/>
</dbReference>
<proteinExistence type="predicted"/>
<dbReference type="EMBL" id="BBMZ01000009">
    <property type="protein sequence ID" value="GAL58209.1"/>
    <property type="molecule type" value="Genomic_DNA"/>
</dbReference>
<protein>
    <submittedName>
        <fullName evidence="3">Putative sulfatase-modifying factor</fullName>
    </submittedName>
</protein>
<feature type="domain" description="Sulfatase-modifying factor enzyme-like" evidence="2">
    <location>
        <begin position="38"/>
        <end position="289"/>
    </location>
</feature>
<name>A0A090V4L4_PSEVU</name>
<dbReference type="eggNOG" id="COG1262">
    <property type="taxonomic scope" value="Bacteria"/>
</dbReference>
<organism evidence="3 4">
    <name type="scientific">Pseudescherichia vulneris NBRC 102420</name>
    <dbReference type="NCBI Taxonomy" id="1115515"/>
    <lineage>
        <taxon>Bacteria</taxon>
        <taxon>Pseudomonadati</taxon>
        <taxon>Pseudomonadota</taxon>
        <taxon>Gammaproteobacteria</taxon>
        <taxon>Enterobacterales</taxon>
        <taxon>Enterobacteriaceae</taxon>
        <taxon>Pseudescherichia</taxon>
    </lineage>
</organism>
<dbReference type="STRING" id="1115515.EV102420_09_02420"/>
<dbReference type="SUPFAM" id="SSF56436">
    <property type="entry name" value="C-type lectin-like"/>
    <property type="match status" value="1"/>
</dbReference>
<dbReference type="AlphaFoldDB" id="A0A090V4L4"/>
<dbReference type="GO" id="GO:0120147">
    <property type="term" value="F:formylglycine-generating oxidase activity"/>
    <property type="evidence" value="ECO:0007669"/>
    <property type="project" value="TreeGrafter"/>
</dbReference>
<reference evidence="3 4" key="1">
    <citation type="submission" date="2014-09" db="EMBL/GenBank/DDBJ databases">
        <title>Whole genome shotgun sequence of Escherichia vulneris NBRC 102420.</title>
        <authorList>
            <person name="Yoshida Y."/>
            <person name="Hosoyama A."/>
            <person name="Tsuchikane K."/>
            <person name="Ohji S."/>
            <person name="Ichikawa N."/>
            <person name="Kimura A."/>
            <person name="Yamazoe A."/>
            <person name="Ezaki T."/>
            <person name="Fujita N."/>
        </authorList>
    </citation>
    <scope>NUCLEOTIDE SEQUENCE [LARGE SCALE GENOMIC DNA]</scope>
    <source>
        <strain evidence="3 4">NBRC 102420</strain>
    </source>
</reference>
<comment type="caution">
    <text evidence="3">The sequence shown here is derived from an EMBL/GenBank/DDBJ whole genome shotgun (WGS) entry which is preliminary data.</text>
</comment>
<dbReference type="Pfam" id="PF03781">
    <property type="entry name" value="FGE-sulfatase"/>
    <property type="match status" value="1"/>
</dbReference>
<evidence type="ECO:0000259" key="2">
    <source>
        <dbReference type="Pfam" id="PF03781"/>
    </source>
</evidence>
<dbReference type="InterPro" id="IPR042095">
    <property type="entry name" value="SUMF_sf"/>
</dbReference>
<dbReference type="PANTHER" id="PTHR23150">
    <property type="entry name" value="SULFATASE MODIFYING FACTOR 1, 2"/>
    <property type="match status" value="1"/>
</dbReference>
<dbReference type="InterPro" id="IPR051043">
    <property type="entry name" value="Sulfatase_Mod_Factor_Kinase"/>
</dbReference>
<dbReference type="InterPro" id="IPR005532">
    <property type="entry name" value="SUMF_dom"/>
</dbReference>
<evidence type="ECO:0000313" key="3">
    <source>
        <dbReference type="EMBL" id="GAL58209.1"/>
    </source>
</evidence>
<dbReference type="PROSITE" id="PS51257">
    <property type="entry name" value="PROKAR_LIPOPROTEIN"/>
    <property type="match status" value="1"/>
</dbReference>